<protein>
    <recommendedName>
        <fullName evidence="1">Spermatogenesis-associated protein 20-like TRX domain-containing protein</fullName>
    </recommendedName>
</protein>
<dbReference type="EMBL" id="UINC01003223">
    <property type="protein sequence ID" value="SVA04410.1"/>
    <property type="molecule type" value="Genomic_DNA"/>
</dbReference>
<dbReference type="InterPro" id="IPR036249">
    <property type="entry name" value="Thioredoxin-like_sf"/>
</dbReference>
<dbReference type="GO" id="GO:0005975">
    <property type="term" value="P:carbohydrate metabolic process"/>
    <property type="evidence" value="ECO:0007669"/>
    <property type="project" value="InterPro"/>
</dbReference>
<dbReference type="SUPFAM" id="SSF48208">
    <property type="entry name" value="Six-hairpin glycosidases"/>
    <property type="match status" value="1"/>
</dbReference>
<sequence length="690" mass="78911">MPEHSFTNKLINEKSPYLLQHAHNPVNWYPWGQEAFEKAKSEDKLLLVSIGYATCHWCHVMERESFEDPELALYLNKHFVPVKVDREERPDVDKIHMDALHALGQQGGWPLNMFLTPERKPVTGGTYFPPKPMYGRKSFRELLENLVFIWENEREKIYSTADEITSHLQQQAVPSYNGLPELNWEVEEKAVAQFRESFDSRHGGFNQQLQNKFPPSMGLMLLLRHYDRTGNAMSLEMVEKTLQKMFAGGIYDQLGGGLSRYSTDYEWLVPHFEKMLYDNSLFIWALIETFQVTRNPLYETAVRDVLTYVARDMTSPQGAFFSAEDADSEGVEGKFYLWSKAEVTEILGAETGKLACAYWDITEKGNFESSNIPNRPMSDEEVAEQFSITTEEMQVQLRAAREKLLAVRSQRIRPLLDDKVLTSWNALMISAFARAARVFDDTDFEMRAVRAADFIFENLRDESGRLLRRWRDGEARYPAYLCDHAQLAAACLDLYETTYDPEWFRKAVELSQGINRLFRNDDGPYYDTGIDGETLLTRNAEGYDGVEPSGNSSVTNAFLRLRSYGLSPEFYSDAQRILRSFAPHLKQAGVSFSAMLGALHFSLSEPKEIIISGRRGDPETEALLKEVRSEFHPNIVVAFVENGESPETEKIIPLASGRVMVNERATAYVCQNQTCQLPVHSVTELQNLLT</sequence>
<dbReference type="InterPro" id="IPR008928">
    <property type="entry name" value="6-hairpin_glycosidase_sf"/>
</dbReference>
<gene>
    <name evidence="2" type="ORF">METZ01_LOCUS57264</name>
</gene>
<name>A0A381SK34_9ZZZZ</name>
<dbReference type="InterPro" id="IPR024705">
    <property type="entry name" value="Ssp411"/>
</dbReference>
<accession>A0A381SK34</accession>
<organism evidence="2">
    <name type="scientific">marine metagenome</name>
    <dbReference type="NCBI Taxonomy" id="408172"/>
    <lineage>
        <taxon>unclassified sequences</taxon>
        <taxon>metagenomes</taxon>
        <taxon>ecological metagenomes</taxon>
    </lineage>
</organism>
<dbReference type="PANTHER" id="PTHR42899:SF1">
    <property type="entry name" value="SPERMATOGENESIS-ASSOCIATED PROTEIN 20"/>
    <property type="match status" value="1"/>
</dbReference>
<proteinExistence type="predicted"/>
<feature type="domain" description="Spermatogenesis-associated protein 20-like TRX" evidence="1">
    <location>
        <begin position="7"/>
        <end position="169"/>
    </location>
</feature>
<dbReference type="SUPFAM" id="SSF52833">
    <property type="entry name" value="Thioredoxin-like"/>
    <property type="match status" value="1"/>
</dbReference>
<dbReference type="AlphaFoldDB" id="A0A381SK34"/>
<dbReference type="Gene3D" id="3.40.30.10">
    <property type="entry name" value="Glutaredoxin"/>
    <property type="match status" value="1"/>
</dbReference>
<dbReference type="Pfam" id="PF03190">
    <property type="entry name" value="Thioredox_DsbH"/>
    <property type="match status" value="1"/>
</dbReference>
<reference evidence="2" key="1">
    <citation type="submission" date="2018-05" db="EMBL/GenBank/DDBJ databases">
        <authorList>
            <person name="Lanie J.A."/>
            <person name="Ng W.-L."/>
            <person name="Kazmierczak K.M."/>
            <person name="Andrzejewski T.M."/>
            <person name="Davidsen T.M."/>
            <person name="Wayne K.J."/>
            <person name="Tettelin H."/>
            <person name="Glass J.I."/>
            <person name="Rusch D."/>
            <person name="Podicherti R."/>
            <person name="Tsui H.-C.T."/>
            <person name="Winkler M.E."/>
        </authorList>
    </citation>
    <scope>NUCLEOTIDE SEQUENCE</scope>
</reference>
<dbReference type="InterPro" id="IPR012341">
    <property type="entry name" value="6hp_glycosidase-like_sf"/>
</dbReference>
<dbReference type="Gene3D" id="1.50.10.10">
    <property type="match status" value="1"/>
</dbReference>
<dbReference type="PANTHER" id="PTHR42899">
    <property type="entry name" value="SPERMATOGENESIS-ASSOCIATED PROTEIN 20"/>
    <property type="match status" value="1"/>
</dbReference>
<evidence type="ECO:0000259" key="1">
    <source>
        <dbReference type="Pfam" id="PF03190"/>
    </source>
</evidence>
<dbReference type="PIRSF" id="PIRSF006402">
    <property type="entry name" value="UCP006402_thioredoxin"/>
    <property type="match status" value="1"/>
</dbReference>
<dbReference type="InterPro" id="IPR004879">
    <property type="entry name" value="Ssp411-like_TRX"/>
</dbReference>
<evidence type="ECO:0000313" key="2">
    <source>
        <dbReference type="EMBL" id="SVA04410.1"/>
    </source>
</evidence>
<dbReference type="CDD" id="cd02955">
    <property type="entry name" value="SSP411"/>
    <property type="match status" value="1"/>
</dbReference>